<dbReference type="Proteomes" id="UP000748531">
    <property type="component" value="Unassembled WGS sequence"/>
</dbReference>
<comment type="caution">
    <text evidence="1">The sequence shown here is derived from an EMBL/GenBank/DDBJ whole genome shotgun (WGS) entry which is preliminary data.</text>
</comment>
<dbReference type="OrthoDB" id="75419at2759"/>
<dbReference type="EMBL" id="LUCH01002948">
    <property type="protein sequence ID" value="KAF5400740.1"/>
    <property type="molecule type" value="Genomic_DNA"/>
</dbReference>
<keyword evidence="2" id="KW-1185">Reference proteome</keyword>
<proteinExistence type="predicted"/>
<evidence type="ECO:0000313" key="2">
    <source>
        <dbReference type="Proteomes" id="UP000748531"/>
    </source>
</evidence>
<reference evidence="1" key="1">
    <citation type="submission" date="2019-05" db="EMBL/GenBank/DDBJ databases">
        <title>Annotation for the trematode Paragonimus heterotremus.</title>
        <authorList>
            <person name="Choi Y.-J."/>
        </authorList>
    </citation>
    <scope>NUCLEOTIDE SEQUENCE</scope>
    <source>
        <strain evidence="1">LC</strain>
    </source>
</reference>
<organism evidence="1 2">
    <name type="scientific">Paragonimus heterotremus</name>
    <dbReference type="NCBI Taxonomy" id="100268"/>
    <lineage>
        <taxon>Eukaryota</taxon>
        <taxon>Metazoa</taxon>
        <taxon>Spiralia</taxon>
        <taxon>Lophotrochozoa</taxon>
        <taxon>Platyhelminthes</taxon>
        <taxon>Trematoda</taxon>
        <taxon>Digenea</taxon>
        <taxon>Plagiorchiida</taxon>
        <taxon>Troglotremata</taxon>
        <taxon>Troglotrematidae</taxon>
        <taxon>Paragonimus</taxon>
    </lineage>
</organism>
<evidence type="ECO:0000313" key="1">
    <source>
        <dbReference type="EMBL" id="KAF5400740.1"/>
    </source>
</evidence>
<name>A0A8J4SP26_9TREM</name>
<gene>
    <name evidence="1" type="ORF">PHET_05708</name>
</gene>
<protein>
    <submittedName>
        <fullName evidence="1">Uncharacterized protein</fullName>
    </submittedName>
</protein>
<sequence>MLNQETGEPFLPFNFHLDLSLALAQLVERHLLHSSRFTSVTHHPVVNQIFLSTKLMASSAVRLLFANLGYQQFQLHSPNKIDTHRLSRDASRLRPLLNTRLSDRAARRSHSQGPPSDLVGLSSDASQSMLTWTINLLLRLHLPGCAALVPQTPPPLTMKTDLTRIWQLLLSMNLDRNPVAAFLLISLHTRLFGLTIQLSAGTHLHRLLNTVIQSQQSILILRTLNIIFHQLTACPVVPDDQLELITALVAAFQLYQREQLRPPRSQSQFLELLIGSCVDATLYQPYKCVRLIHVLLRACTQPGWCMSKDCLTLVEACLELTLWTRHNYIPGRLGSKAYLYGWFEQEDFTIIKTLLKVNAVYLMFYRYVHIFNSQSNCLLVYISISSHGNCNSQESYVQQLSTNPPGWSVQLASAGAAAATWAWSQSARVIHGFKGRILGTSNDGTTSDSEQVKDAAALPEPCFVGQYVSVLNTFWSQMPLILDTNSGPFWLLTVAHAMDWEMQGSLELLHGTSEDTGPKSQQPNGLWSLLVPILSKHVNDLATAVHHIIVISEHLAPESSISVHPLDVSLLSLLEQILIESDILPSIPSSASGPDDTVHTAILQRVRSVFLQLCVVQSVSLIEACPCDHPAFIGLIHLALKGLFSLPESSYGTATESILSTQWFPVGILLLRCLPWSIFRLPFWQPKHLLDCTSGAAVDNDRRTLLDVLYDKLKSQLVFLETTSEDEMTGQCGSIQVIQTVIHLLGNLETMISRSVFNVDQSSDALKPTLQQETVDALLDIYNWREHTRRLHSYVQLWNQHRLSTVAFEPLIPVEPPCPHDVFSRLRDRQSKEHRYNPPYCSLDELLTASVAHSLPRSVDRYPHYLDELRITLGQHTKRLCDQIERITQLQTNHRVTLVPNLYRITNVSKSEQVECKSLLPAWMTGSKRCLGGACLSCEYKTVKVNEKIDQACHENCAMVQNLFDALFEDVRSTAAAVGSKDGQSVKSISERHEWSIIGIRFECAVKQLIRLSHETGLETGQNQSIKSASHELVHDIGVRCFEQMCQNLSGSLLSFPVSKKLMAECVQQLAEEFLTSLSAGYERVLDLFVALPHLSTVLLPTFIAPTTGPCSARVKPNAPHPLLPIYERLMDIRSRCSPEVAFKILAMVNTTLWFENCEDRQTTPPPMALFHALCRCVKQTTAVSDSHAEADKDLHQLCLKHLRILLRFHLSELLSSAWASLLQDICDIHALPIWICLAELAETEVKEFGSLTLSTEKLIVLLNMTSSTFSKASTLSSSINETLCDEFIHTASADLIEAVLSLLYILLREFGVKLGCCVRAKHMTVACAAPILLEHLTNIFGTILNKCIAIEFHNLSITTSPQSAEVFSSERCLRYLVDVLRRAKEVCSIEVDPHWSLVLSDSLLFWIIRAPCAGIKLANLSHMKQSVCSPTASPLATRQKSSSPSPGSPVTLLIALCAIRANSKGIAEELRYVRELSSVSTSWNPSISTLDGIIMSLMQTRPLSNSQLTEQLVHLAVLILESVHWTDMAHWISDSFELKALYPQWADLSPTDIFPIGIRSKDHLVGFTESLVLLLVLLSQAAHNAHSKTKDLLRQIIESVSNSVHLGNVNDRCYAYILSHLVEPHMPAHCVLMPPTSMEGRLFGLLASAACMVASLEPTHITSPVPHMEHPTTSLYPSLSSSPISVVDYQPLVVLHRKRLAYVRKLINLLQCAWLRGRVPAVDLESLLSGTPDVFQSEKPVANTTKVEQTVLGRLTQPVGSLLKKFVPLTFGGVNTASGALTTKCDNNRSSRCLTVLTWLRIGNLLSELEAVAGSVASDAILSTNFKHVAELCQELINLVVQPLPRNTQDSDSTLPSYKPMGGQKHPNPFLGAVIHWFLGDLGGTLPPAVLPCSVVMPRSINAALSKPMCFTLLTLTASVNDTCLIASVRLLETVLWSLFSLAPSTIDPNERLTAVYELFQLDARQSAEELLVRSNGLVHCCLREGSLLPLLTLVHSKVLQFSDDLIGQQRILVADLLHWLNTVHLRNVVEGSLVQLNGFVLFLGFVLNTMTVTFKTESQDGPTTSSHVCCSAHPAWSVAVPDTSYQSVICPVAESVSRLLVTVSGLHKILLKLKISNQQSAAQLSRLLIFISCVGGLLEAWLGENPSRRTYFTSLKQLSNSIATSAESTNDVEYDSRSLATAILVRLPSWNLTEAFDFLFLQCWPSIRPCVKQLMSFSVKT</sequence>
<accession>A0A8J4SP26</accession>